<keyword evidence="2" id="KW-1185">Reference proteome</keyword>
<sequence>MYINKMENKGPTYLAEGDIYVHLDSMKIEELEKIIQNIKKELSAVPEKEAKTIVETVDTVHTELMKPKPRWEILKKCVEGLGCAVAITDKIPTLVENIKNLIGIVSSCLS</sequence>
<protein>
    <submittedName>
        <fullName evidence="1">Uncharacterized protein</fullName>
    </submittedName>
</protein>
<dbReference type="EMBL" id="JACOQK010000001">
    <property type="protein sequence ID" value="MBC5787275.1"/>
    <property type="molecule type" value="Genomic_DNA"/>
</dbReference>
<comment type="caution">
    <text evidence="1">The sequence shown here is derived from an EMBL/GenBank/DDBJ whole genome shotgun (WGS) entry which is preliminary data.</text>
</comment>
<accession>A0ABR7IQ47</accession>
<dbReference type="RefSeq" id="WP_069988982.1">
    <property type="nucleotide sequence ID" value="NZ_JACOQK010000001.1"/>
</dbReference>
<gene>
    <name evidence="1" type="ORF">H8Z77_04435</name>
</gene>
<organism evidence="1 2">
    <name type="scientific">Clostridium facile</name>
    <dbReference type="NCBI Taxonomy" id="2763035"/>
    <lineage>
        <taxon>Bacteria</taxon>
        <taxon>Bacillati</taxon>
        <taxon>Bacillota</taxon>
        <taxon>Clostridia</taxon>
        <taxon>Eubacteriales</taxon>
        <taxon>Clostridiaceae</taxon>
        <taxon>Clostridium</taxon>
    </lineage>
</organism>
<name>A0ABR7IQ47_9CLOT</name>
<reference evidence="1 2" key="1">
    <citation type="submission" date="2020-08" db="EMBL/GenBank/DDBJ databases">
        <title>Genome public.</title>
        <authorList>
            <person name="Liu C."/>
            <person name="Sun Q."/>
        </authorList>
    </citation>
    <scope>NUCLEOTIDE SEQUENCE [LARGE SCALE GENOMIC DNA]</scope>
    <source>
        <strain evidence="1 2">NSJ-27</strain>
    </source>
</reference>
<dbReference type="Proteomes" id="UP000649151">
    <property type="component" value="Unassembled WGS sequence"/>
</dbReference>
<evidence type="ECO:0000313" key="2">
    <source>
        <dbReference type="Proteomes" id="UP000649151"/>
    </source>
</evidence>
<evidence type="ECO:0000313" key="1">
    <source>
        <dbReference type="EMBL" id="MBC5787275.1"/>
    </source>
</evidence>
<proteinExistence type="predicted"/>